<dbReference type="NCBIfam" id="TIGR01552">
    <property type="entry name" value="phd_fam"/>
    <property type="match status" value="1"/>
</dbReference>
<organism evidence="3 4">
    <name type="scientific">Treponema vincentii</name>
    <dbReference type="NCBI Taxonomy" id="69710"/>
    <lineage>
        <taxon>Bacteria</taxon>
        <taxon>Pseudomonadati</taxon>
        <taxon>Spirochaetota</taxon>
        <taxon>Spirochaetia</taxon>
        <taxon>Spirochaetales</taxon>
        <taxon>Treponemataceae</taxon>
        <taxon>Treponema</taxon>
    </lineage>
</organism>
<name>A0A6P1Y0T4_9SPIR</name>
<evidence type="ECO:0000256" key="1">
    <source>
        <dbReference type="ARBA" id="ARBA00009981"/>
    </source>
</evidence>
<dbReference type="SUPFAM" id="SSF143120">
    <property type="entry name" value="YefM-like"/>
    <property type="match status" value="1"/>
</dbReference>
<gene>
    <name evidence="3" type="ORF">GWP43_08245</name>
</gene>
<protein>
    <recommendedName>
        <fullName evidence="2">Antitoxin</fullName>
    </recommendedName>
</protein>
<dbReference type="Proteomes" id="UP000464374">
    <property type="component" value="Chromosome"/>
</dbReference>
<evidence type="ECO:0000313" key="4">
    <source>
        <dbReference type="Proteomes" id="UP000464374"/>
    </source>
</evidence>
<dbReference type="PANTHER" id="PTHR33713:SF6">
    <property type="entry name" value="ANTITOXIN YEFM"/>
    <property type="match status" value="1"/>
</dbReference>
<dbReference type="RefSeq" id="WP_016523783.1">
    <property type="nucleotide sequence ID" value="NZ_CP048020.1"/>
</dbReference>
<accession>A0A6P1Y0T4</accession>
<evidence type="ECO:0000313" key="3">
    <source>
        <dbReference type="EMBL" id="QHX43436.1"/>
    </source>
</evidence>
<evidence type="ECO:0000256" key="2">
    <source>
        <dbReference type="RuleBase" id="RU362080"/>
    </source>
</evidence>
<dbReference type="PANTHER" id="PTHR33713">
    <property type="entry name" value="ANTITOXIN YAFN-RELATED"/>
    <property type="match status" value="1"/>
</dbReference>
<dbReference type="InterPro" id="IPR006442">
    <property type="entry name" value="Antitoxin_Phd/YefM"/>
</dbReference>
<dbReference type="InterPro" id="IPR036165">
    <property type="entry name" value="YefM-like_sf"/>
</dbReference>
<dbReference type="Pfam" id="PF02604">
    <property type="entry name" value="PhdYeFM_antitox"/>
    <property type="match status" value="1"/>
</dbReference>
<proteinExistence type="inferred from homology"/>
<dbReference type="InterPro" id="IPR051405">
    <property type="entry name" value="phD/YefM_antitoxin"/>
</dbReference>
<reference evidence="3 4" key="1">
    <citation type="submission" date="2020-01" db="EMBL/GenBank/DDBJ databases">
        <title>Complete genome sequence of a human oral phylogroup 1 Treponema sp. strain ATCC 700766, originally isolated from periodontitis dental plaque.</title>
        <authorList>
            <person name="Chan Y."/>
            <person name="Huo Y.-B."/>
            <person name="Yu X.-L."/>
            <person name="Zeng H."/>
            <person name="Leung W.-K."/>
            <person name="Watt R.M."/>
        </authorList>
    </citation>
    <scope>NUCLEOTIDE SEQUENCE [LARGE SCALE GENOMIC DNA]</scope>
    <source>
        <strain evidence="3 4">OMZ 804</strain>
    </source>
</reference>
<dbReference type="KEGG" id="trz:GWP43_08245"/>
<dbReference type="AlphaFoldDB" id="A0A6P1Y0T4"/>
<comment type="similarity">
    <text evidence="1 2">Belongs to the phD/YefM antitoxin family.</text>
</comment>
<dbReference type="EMBL" id="CP048020">
    <property type="protein sequence ID" value="QHX43436.1"/>
    <property type="molecule type" value="Genomic_DNA"/>
</dbReference>
<sequence length="83" mass="9155">MNAINITKARANLFKIIAEVNAHSEPVILTNTKGKNAVLISEDDWNALQETIYLNSIPGMAASLQKGMETPLEECIAEKDVLW</sequence>
<comment type="function">
    <text evidence="2">Antitoxin component of a type II toxin-antitoxin (TA) system.</text>
</comment>
<dbReference type="Gene3D" id="3.40.1620.10">
    <property type="entry name" value="YefM-like domain"/>
    <property type="match status" value="1"/>
</dbReference>